<keyword evidence="2" id="KW-0812">Transmembrane</keyword>
<dbReference type="AlphaFoldDB" id="A0A2U1TAL2"/>
<gene>
    <name evidence="3" type="ORF">DF223_14990</name>
</gene>
<dbReference type="Proteomes" id="UP000244962">
    <property type="component" value="Unassembled WGS sequence"/>
</dbReference>
<feature type="compositionally biased region" description="Basic and acidic residues" evidence="1">
    <location>
        <begin position="23"/>
        <end position="32"/>
    </location>
</feature>
<evidence type="ECO:0000256" key="2">
    <source>
        <dbReference type="SAM" id="Phobius"/>
    </source>
</evidence>
<dbReference type="EMBL" id="QEFB01000018">
    <property type="protein sequence ID" value="PWC04736.1"/>
    <property type="molecule type" value="Genomic_DNA"/>
</dbReference>
<feature type="transmembrane region" description="Helical" evidence="2">
    <location>
        <begin position="141"/>
        <end position="165"/>
    </location>
</feature>
<reference evidence="4" key="1">
    <citation type="submission" date="2018-04" db="EMBL/GenBank/DDBJ databases">
        <authorList>
            <person name="Liu S."/>
            <person name="Wang Z."/>
            <person name="Li J."/>
        </authorList>
    </citation>
    <scope>NUCLEOTIDE SEQUENCE [LARGE SCALE GENOMIC DNA]</scope>
    <source>
        <strain evidence="4">622</strain>
    </source>
</reference>
<feature type="transmembrane region" description="Helical" evidence="2">
    <location>
        <begin position="91"/>
        <end position="114"/>
    </location>
</feature>
<accession>A0A2U1TAL2</accession>
<evidence type="ECO:0000256" key="1">
    <source>
        <dbReference type="SAM" id="MobiDB-lite"/>
    </source>
</evidence>
<evidence type="ECO:0000313" key="3">
    <source>
        <dbReference type="EMBL" id="PWC04736.1"/>
    </source>
</evidence>
<protein>
    <submittedName>
        <fullName evidence="3">Uncharacterized protein</fullName>
    </submittedName>
</protein>
<proteinExistence type="predicted"/>
<comment type="caution">
    <text evidence="3">The sequence shown here is derived from an EMBL/GenBank/DDBJ whole genome shotgun (WGS) entry which is preliminary data.</text>
</comment>
<keyword evidence="2" id="KW-0472">Membrane</keyword>
<keyword evidence="2" id="KW-1133">Transmembrane helix</keyword>
<dbReference type="RefSeq" id="WP_108963772.1">
    <property type="nucleotide sequence ID" value="NZ_QEFB01000018.1"/>
</dbReference>
<name>A0A2U1TAL2_9MICO</name>
<keyword evidence="4" id="KW-1185">Reference proteome</keyword>
<feature type="region of interest" description="Disordered" evidence="1">
    <location>
        <begin position="1"/>
        <end position="57"/>
    </location>
</feature>
<organism evidence="3 4">
    <name type="scientific">Mycetocola zhujimingii</name>
    <dbReference type="NCBI Taxonomy" id="2079792"/>
    <lineage>
        <taxon>Bacteria</taxon>
        <taxon>Bacillati</taxon>
        <taxon>Actinomycetota</taxon>
        <taxon>Actinomycetes</taxon>
        <taxon>Micrococcales</taxon>
        <taxon>Microbacteriaceae</taxon>
        <taxon>Mycetocola</taxon>
    </lineage>
</organism>
<sequence>MSDEGGFDPRYSPEFQRGYEPGSRGRTDEVPKSHSPSRVAPMPVAPVPDRVVHPADEPDQLDSVSAIDAGDAEGVPDGGSLAEPRPWRNPYLVSLAVIGPAMTIAGVTLFRWAVTQMYSGQISGGTSTTEEARADWIWVQVAWGIAPLLCIAGVLTVIGVVFFLATRWTPGSRTTVNANGELDA</sequence>
<evidence type="ECO:0000313" key="4">
    <source>
        <dbReference type="Proteomes" id="UP000244962"/>
    </source>
</evidence>